<dbReference type="EMBL" id="MK072067">
    <property type="protein sequence ID" value="AYV77872.1"/>
    <property type="molecule type" value="Genomic_DNA"/>
</dbReference>
<protein>
    <submittedName>
        <fullName evidence="3">Uncharacterized protein</fullName>
    </submittedName>
</protein>
<evidence type="ECO:0000256" key="2">
    <source>
        <dbReference type="ARBA" id="ARBA00023043"/>
    </source>
</evidence>
<dbReference type="SUPFAM" id="SSF48403">
    <property type="entry name" value="Ankyrin repeat"/>
    <property type="match status" value="1"/>
</dbReference>
<dbReference type="Pfam" id="PF12796">
    <property type="entry name" value="Ank_2"/>
    <property type="match status" value="2"/>
</dbReference>
<sequence>MLSGVLTLFGNTKNVIKNNELIKMKNIDEQDANGETQLMHIIKYHNLKPTAKYLIDMKCNIHLKNKVGENALMIAVQHGNMEIVKYLIDHKCDMNSTDKNGSTVLSHAMKYYDHTNSREIVKYLIDHKCNMDIIDKDGSTALSRAINYSKEDIVNKLLDSKCNVINNKGLLNSAIKNRLSDIALKLISSGCNINEIDGNEWDKKNPLFNSIYNDLPEITDKLIEMKCDLEQKSGDVTILMYSLWSKKYDIAKKLIEAKCDTYSVYTNNVNALIYSISQDEDIANKIIDVQSLNNNTSSDEYKYSKEMCFFRPLMKAIKHNKMAIIVKLLKIYVDNDTLNDPRKLFIHDLYNMPYLFDDVMWYIDYIIDNYIEHKNINFLELSKSHKKKKNRIKQYMYSSNKMGKVVQLYKDTFNKILNDDNIFSHSYKNLGDANTINIIIGYII</sequence>
<dbReference type="PANTHER" id="PTHR24198:SF165">
    <property type="entry name" value="ANKYRIN REPEAT-CONTAINING PROTEIN-RELATED"/>
    <property type="match status" value="1"/>
</dbReference>
<dbReference type="PANTHER" id="PTHR24198">
    <property type="entry name" value="ANKYRIN REPEAT AND PROTEIN KINASE DOMAIN-CONTAINING PROTEIN"/>
    <property type="match status" value="1"/>
</dbReference>
<reference evidence="3" key="1">
    <citation type="submission" date="2018-10" db="EMBL/GenBank/DDBJ databases">
        <title>Hidden diversity of soil giant viruses.</title>
        <authorList>
            <person name="Schulz F."/>
            <person name="Alteio L."/>
            <person name="Goudeau D."/>
            <person name="Ryan E.M."/>
            <person name="Malmstrom R.R."/>
            <person name="Blanchard J."/>
            <person name="Woyke T."/>
        </authorList>
    </citation>
    <scope>NUCLEOTIDE SEQUENCE</scope>
    <source>
        <strain evidence="3">EDV1</strain>
    </source>
</reference>
<evidence type="ECO:0000256" key="1">
    <source>
        <dbReference type="ARBA" id="ARBA00022737"/>
    </source>
</evidence>
<gene>
    <name evidence="3" type="ORF">Edafosvirus2_51</name>
</gene>
<keyword evidence="1" id="KW-0677">Repeat</keyword>
<organism evidence="3">
    <name type="scientific">Edafosvirus sp</name>
    <dbReference type="NCBI Taxonomy" id="2487765"/>
    <lineage>
        <taxon>Viruses</taxon>
        <taxon>Varidnaviria</taxon>
        <taxon>Bamfordvirae</taxon>
        <taxon>Nucleocytoviricota</taxon>
        <taxon>Megaviricetes</taxon>
        <taxon>Imitervirales</taxon>
        <taxon>Mimiviridae</taxon>
        <taxon>Klosneuvirinae</taxon>
    </lineage>
</organism>
<dbReference type="PROSITE" id="PS50088">
    <property type="entry name" value="ANK_REPEAT"/>
    <property type="match status" value="1"/>
</dbReference>
<proteinExistence type="predicted"/>
<dbReference type="Gene3D" id="1.25.40.20">
    <property type="entry name" value="Ankyrin repeat-containing domain"/>
    <property type="match status" value="2"/>
</dbReference>
<accession>A0A3G4ZSI2</accession>
<dbReference type="PROSITE" id="PS50297">
    <property type="entry name" value="ANK_REP_REGION"/>
    <property type="match status" value="1"/>
</dbReference>
<evidence type="ECO:0000313" key="3">
    <source>
        <dbReference type="EMBL" id="AYV77872.1"/>
    </source>
</evidence>
<dbReference type="InterPro" id="IPR002110">
    <property type="entry name" value="Ankyrin_rpt"/>
</dbReference>
<dbReference type="SMART" id="SM00248">
    <property type="entry name" value="ANK"/>
    <property type="match status" value="7"/>
</dbReference>
<name>A0A3G4ZSI2_9VIRU</name>
<keyword evidence="2" id="KW-0040">ANK repeat</keyword>
<dbReference type="InterPro" id="IPR036770">
    <property type="entry name" value="Ankyrin_rpt-contain_sf"/>
</dbReference>